<gene>
    <name evidence="1" type="ORF">Q5M86_06065</name>
</gene>
<dbReference type="InterPro" id="IPR007460">
    <property type="entry name" value="BrnT_toxin"/>
</dbReference>
<organism evidence="1 2">
    <name type="scientific">Brachyspira innocens</name>
    <dbReference type="NCBI Taxonomy" id="13264"/>
    <lineage>
        <taxon>Bacteria</taxon>
        <taxon>Pseudomonadati</taxon>
        <taxon>Spirochaetota</taxon>
        <taxon>Spirochaetia</taxon>
        <taxon>Brachyspirales</taxon>
        <taxon>Brachyspiraceae</taxon>
        <taxon>Brachyspira</taxon>
    </lineage>
</organism>
<keyword evidence="2" id="KW-1185">Reference proteome</keyword>
<dbReference type="Gene3D" id="3.10.450.530">
    <property type="entry name" value="Ribonuclease toxin, BrnT, of type II toxin-antitoxin system"/>
    <property type="match status" value="1"/>
</dbReference>
<dbReference type="EMBL" id="JAUPBM010000060">
    <property type="protein sequence ID" value="MDO7020334.1"/>
    <property type="molecule type" value="Genomic_DNA"/>
</dbReference>
<accession>A0ABT8YWV1</accession>
<dbReference type="RefSeq" id="WP_304392293.1">
    <property type="nucleotide sequence ID" value="NZ_JAUPBM010000060.1"/>
</dbReference>
<dbReference type="Pfam" id="PF04365">
    <property type="entry name" value="BrnT_toxin"/>
    <property type="match status" value="1"/>
</dbReference>
<evidence type="ECO:0000313" key="2">
    <source>
        <dbReference type="Proteomes" id="UP001175147"/>
    </source>
</evidence>
<reference evidence="1" key="1">
    <citation type="submission" date="2023-07" db="EMBL/GenBank/DDBJ databases">
        <title>Mucosal microbiota of week-old chicken and adult hens.</title>
        <authorList>
            <person name="Volf J."/>
            <person name="Karasova D."/>
            <person name="Crhanova M."/>
            <person name="Faldynova M."/>
            <person name="Prikrylova H."/>
            <person name="Zeman M."/>
            <person name="Babak V."/>
            <person name="Rajova J."/>
            <person name="Rychlik I."/>
        </authorList>
    </citation>
    <scope>NUCLEOTIDE SEQUENCE</scope>
    <source>
        <strain evidence="1">ET902</strain>
    </source>
</reference>
<dbReference type="Proteomes" id="UP001175147">
    <property type="component" value="Unassembled WGS sequence"/>
</dbReference>
<evidence type="ECO:0000313" key="1">
    <source>
        <dbReference type="EMBL" id="MDO7020334.1"/>
    </source>
</evidence>
<comment type="caution">
    <text evidence="1">The sequence shown here is derived from an EMBL/GenBank/DDBJ whole genome shotgun (WGS) entry which is preliminary data.</text>
</comment>
<name>A0ABT8YWV1_9SPIR</name>
<dbReference type="InterPro" id="IPR038573">
    <property type="entry name" value="BrnT_sf"/>
</dbReference>
<sequence length="55" mass="6706">MIKFEWDNNKNLINIKKHKSSFEDVIYVFLDKNALIMKDEEHSDYEDRFITIVNI</sequence>
<proteinExistence type="predicted"/>
<protein>
    <submittedName>
        <fullName evidence="1">BrnT family toxin</fullName>
    </submittedName>
</protein>